<dbReference type="EMBL" id="VDEP01000206">
    <property type="protein sequence ID" value="KAA1123777.1"/>
    <property type="molecule type" value="Genomic_DNA"/>
</dbReference>
<reference evidence="4 5" key="1">
    <citation type="submission" date="2019-05" db="EMBL/GenBank/DDBJ databases">
        <title>Emergence of the Ug99 lineage of the wheat stem rust pathogen through somatic hybridization.</title>
        <authorList>
            <person name="Li F."/>
            <person name="Upadhyaya N.M."/>
            <person name="Sperschneider J."/>
            <person name="Matny O."/>
            <person name="Nguyen-Phuc H."/>
            <person name="Mago R."/>
            <person name="Raley C."/>
            <person name="Miller M.E."/>
            <person name="Silverstein K.A.T."/>
            <person name="Henningsen E."/>
            <person name="Hirsch C.D."/>
            <person name="Visser B."/>
            <person name="Pretorius Z.A."/>
            <person name="Steffenson B.J."/>
            <person name="Schwessinger B."/>
            <person name="Dodds P.N."/>
            <person name="Figueroa M."/>
        </authorList>
    </citation>
    <scope>NUCLEOTIDE SEQUENCE [LARGE SCALE GENOMIC DNA]</scope>
    <source>
        <strain evidence="2">21-0</strain>
        <strain evidence="3 5">Ug99</strain>
    </source>
</reference>
<feature type="region of interest" description="Disordered" evidence="1">
    <location>
        <begin position="1"/>
        <end position="28"/>
    </location>
</feature>
<gene>
    <name evidence="2" type="ORF">PGT21_003100</name>
    <name evidence="3" type="ORF">PGTUg99_018180</name>
</gene>
<evidence type="ECO:0000313" key="5">
    <source>
        <dbReference type="Proteomes" id="UP000325313"/>
    </source>
</evidence>
<keyword evidence="4" id="KW-1185">Reference proteome</keyword>
<dbReference type="Proteomes" id="UP000324748">
    <property type="component" value="Unassembled WGS sequence"/>
</dbReference>
<accession>A0A5B0QEB4</accession>
<dbReference type="OrthoDB" id="10437905at2759"/>
<evidence type="ECO:0000313" key="2">
    <source>
        <dbReference type="EMBL" id="KAA1111528.1"/>
    </source>
</evidence>
<evidence type="ECO:0000313" key="4">
    <source>
        <dbReference type="Proteomes" id="UP000324748"/>
    </source>
</evidence>
<dbReference type="Proteomes" id="UP000325313">
    <property type="component" value="Unassembled WGS sequence"/>
</dbReference>
<comment type="caution">
    <text evidence="2">The sequence shown here is derived from an EMBL/GenBank/DDBJ whole genome shotgun (WGS) entry which is preliminary data.</text>
</comment>
<organism evidence="2 4">
    <name type="scientific">Puccinia graminis f. sp. tritici</name>
    <dbReference type="NCBI Taxonomy" id="56615"/>
    <lineage>
        <taxon>Eukaryota</taxon>
        <taxon>Fungi</taxon>
        <taxon>Dikarya</taxon>
        <taxon>Basidiomycota</taxon>
        <taxon>Pucciniomycotina</taxon>
        <taxon>Pucciniomycetes</taxon>
        <taxon>Pucciniales</taxon>
        <taxon>Pucciniaceae</taxon>
        <taxon>Puccinia</taxon>
    </lineage>
</organism>
<name>A0A5B0QEB4_PUCGR</name>
<protein>
    <submittedName>
        <fullName evidence="2">Uncharacterized protein</fullName>
    </submittedName>
</protein>
<evidence type="ECO:0000256" key="1">
    <source>
        <dbReference type="SAM" id="MobiDB-lite"/>
    </source>
</evidence>
<dbReference type="AlphaFoldDB" id="A0A5B0QEB4"/>
<evidence type="ECO:0000313" key="3">
    <source>
        <dbReference type="EMBL" id="KAA1123777.1"/>
    </source>
</evidence>
<feature type="region of interest" description="Disordered" evidence="1">
    <location>
        <begin position="57"/>
        <end position="85"/>
    </location>
</feature>
<sequence length="85" mass="9547">MDGVSTGLGVVKETRHRTAPEEVAKASSMKSQCKTSEILHTGAETCIYGHRRTLPASSLRSQPDHRLSWRVSQPSYSQPRHRLFQ</sequence>
<proteinExistence type="predicted"/>
<dbReference type="EMBL" id="VSWC01000016">
    <property type="protein sequence ID" value="KAA1111528.1"/>
    <property type="molecule type" value="Genomic_DNA"/>
</dbReference>
<feature type="compositionally biased region" description="Basic and acidic residues" evidence="1">
    <location>
        <begin position="12"/>
        <end position="24"/>
    </location>
</feature>